<dbReference type="PRINTS" id="PR00337">
    <property type="entry name" value="LEUILEVALBP"/>
</dbReference>
<gene>
    <name evidence="7" type="ORF">FHR96_001374</name>
</gene>
<dbReference type="InterPro" id="IPR051010">
    <property type="entry name" value="BCAA_transport"/>
</dbReference>
<proteinExistence type="predicted"/>
<keyword evidence="2" id="KW-0812">Transmembrane</keyword>
<dbReference type="GO" id="GO:0006865">
    <property type="term" value="P:amino acid transport"/>
    <property type="evidence" value="ECO:0007669"/>
    <property type="project" value="UniProtKB-KW"/>
</dbReference>
<dbReference type="EMBL" id="JACHXM010000004">
    <property type="protein sequence ID" value="MBB3140512.1"/>
    <property type="molecule type" value="Genomic_DNA"/>
</dbReference>
<dbReference type="InterPro" id="IPR000709">
    <property type="entry name" value="Leu_Ile_Val-bd"/>
</dbReference>
<dbReference type="CDD" id="cd06346">
    <property type="entry name" value="PBP1_ABC_ligand_binding-like"/>
    <property type="match status" value="1"/>
</dbReference>
<evidence type="ECO:0000256" key="3">
    <source>
        <dbReference type="ARBA" id="ARBA00022989"/>
    </source>
</evidence>
<reference evidence="7 8" key="1">
    <citation type="submission" date="2020-08" db="EMBL/GenBank/DDBJ databases">
        <title>Genomic Encyclopedia of Type Strains, Phase III (KMG-III): the genomes of soil and plant-associated and newly described type strains.</title>
        <authorList>
            <person name="Whitman W."/>
        </authorList>
    </citation>
    <scope>NUCLEOTIDE SEQUENCE [LARGE SCALE GENOMIC DNA]</scope>
    <source>
        <strain evidence="7 8">CECT 5995</strain>
    </source>
</reference>
<dbReference type="Proteomes" id="UP000525987">
    <property type="component" value="Unassembled WGS sequence"/>
</dbReference>
<feature type="signal peptide" evidence="5">
    <location>
        <begin position="1"/>
        <end position="23"/>
    </location>
</feature>
<evidence type="ECO:0000256" key="4">
    <source>
        <dbReference type="ARBA" id="ARBA00023136"/>
    </source>
</evidence>
<dbReference type="Gene3D" id="3.40.50.2300">
    <property type="match status" value="2"/>
</dbReference>
<evidence type="ECO:0000259" key="6">
    <source>
        <dbReference type="Pfam" id="PF01094"/>
    </source>
</evidence>
<comment type="caution">
    <text evidence="7">The sequence shown here is derived from an EMBL/GenBank/DDBJ whole genome shotgun (WGS) entry which is preliminary data.</text>
</comment>
<protein>
    <submittedName>
        <fullName evidence="7">Branched-chain amino acid transport system substrate-binding protein</fullName>
    </submittedName>
</protein>
<keyword evidence="3" id="KW-1133">Transmembrane helix</keyword>
<dbReference type="InterPro" id="IPR028082">
    <property type="entry name" value="Peripla_BP_I"/>
</dbReference>
<keyword evidence="4" id="KW-0472">Membrane</keyword>
<keyword evidence="8" id="KW-1185">Reference proteome</keyword>
<dbReference type="AlphaFoldDB" id="A0A7W5BWP2"/>
<evidence type="ECO:0000313" key="8">
    <source>
        <dbReference type="Proteomes" id="UP000525987"/>
    </source>
</evidence>
<accession>A0A7W5BWP2</accession>
<evidence type="ECO:0000313" key="7">
    <source>
        <dbReference type="EMBL" id="MBB3140512.1"/>
    </source>
</evidence>
<sequence>MKKRVLATAVAATTLALSGMAQAEVKVGFLGGFTGGIESLTPPIFDGANLAVQQINEQGGVLDGQDIVMPTGDTTCSDASAASNAADRMVNTEKVTAIVGALCTGATIAAANNAAIPGGVTMVSPASTAPAVTDLDDNDLVFRTVPSDAFQGQMLAKLLLDKGIQEVAVTYVNNDYGQGLADSFVAAYEKGGGSVLENLAHEDNRADYRSELGTLAATGAQTLVVLAYADTSGQTVLRQAYESGMFSQYVGGDGMVGDSLVEAIGADVLNGMIATRPGSPELPGTAMFNQQAQAAGIDPSAVFAAQAYDAAFLLGLAIEQNGSAEREGLNQALRSVATAPGEVILPGEWEKAKELIAAGTEINYEGASGTHEFDENGDVPGVVQEMLVEDGTFTIQGYVDADEE</sequence>
<evidence type="ECO:0000256" key="2">
    <source>
        <dbReference type="ARBA" id="ARBA00022692"/>
    </source>
</evidence>
<evidence type="ECO:0000256" key="1">
    <source>
        <dbReference type="ARBA" id="ARBA00004370"/>
    </source>
</evidence>
<name>A0A7W5BWP2_9GAMM</name>
<dbReference type="PANTHER" id="PTHR30483">
    <property type="entry name" value="LEUCINE-SPECIFIC-BINDING PROTEIN"/>
    <property type="match status" value="1"/>
</dbReference>
<feature type="domain" description="Receptor ligand binding region" evidence="6">
    <location>
        <begin position="48"/>
        <end position="380"/>
    </location>
</feature>
<comment type="subcellular location">
    <subcellularLocation>
        <location evidence="1">Membrane</location>
    </subcellularLocation>
</comment>
<keyword evidence="5" id="KW-0732">Signal</keyword>
<dbReference type="InterPro" id="IPR001828">
    <property type="entry name" value="ANF_lig-bd_rcpt"/>
</dbReference>
<feature type="chain" id="PRO_5030676261" evidence="5">
    <location>
        <begin position="24"/>
        <end position="404"/>
    </location>
</feature>
<dbReference type="Pfam" id="PF01094">
    <property type="entry name" value="ANF_receptor"/>
    <property type="match status" value="1"/>
</dbReference>
<dbReference type="RefSeq" id="WP_183386896.1">
    <property type="nucleotide sequence ID" value="NZ_JACHXM010000004.1"/>
</dbReference>
<evidence type="ECO:0000256" key="5">
    <source>
        <dbReference type="SAM" id="SignalP"/>
    </source>
</evidence>
<dbReference type="PANTHER" id="PTHR30483:SF6">
    <property type="entry name" value="PERIPLASMIC BINDING PROTEIN OF ABC TRANSPORTER FOR NATURAL AMINO ACIDS"/>
    <property type="match status" value="1"/>
</dbReference>
<organism evidence="7 8">
    <name type="scientific">Halomonas organivorans</name>
    <dbReference type="NCBI Taxonomy" id="257772"/>
    <lineage>
        <taxon>Bacteria</taxon>
        <taxon>Pseudomonadati</taxon>
        <taxon>Pseudomonadota</taxon>
        <taxon>Gammaproteobacteria</taxon>
        <taxon>Oceanospirillales</taxon>
        <taxon>Halomonadaceae</taxon>
        <taxon>Halomonas</taxon>
    </lineage>
</organism>
<dbReference type="SUPFAM" id="SSF53822">
    <property type="entry name" value="Periplasmic binding protein-like I"/>
    <property type="match status" value="1"/>
</dbReference>